<dbReference type="InterPro" id="IPR029058">
    <property type="entry name" value="AB_hydrolase_fold"/>
</dbReference>
<dbReference type="Pfam" id="PF11288">
    <property type="entry name" value="DUF3089"/>
    <property type="match status" value="1"/>
</dbReference>
<evidence type="ECO:0000313" key="2">
    <source>
        <dbReference type="EMBL" id="MCZ4298631.1"/>
    </source>
</evidence>
<dbReference type="Gene3D" id="3.40.50.1820">
    <property type="entry name" value="alpha/beta hydrolase"/>
    <property type="match status" value="1"/>
</dbReference>
<feature type="signal peptide" evidence="1">
    <location>
        <begin position="1"/>
        <end position="21"/>
    </location>
</feature>
<dbReference type="Proteomes" id="UP001083770">
    <property type="component" value="Unassembled WGS sequence"/>
</dbReference>
<dbReference type="PROSITE" id="PS51257">
    <property type="entry name" value="PROKAR_LIPOPROTEIN"/>
    <property type="match status" value="1"/>
</dbReference>
<dbReference type="SUPFAM" id="SSF53474">
    <property type="entry name" value="alpha/beta-Hydrolases"/>
    <property type="match status" value="1"/>
</dbReference>
<evidence type="ECO:0000256" key="1">
    <source>
        <dbReference type="SAM" id="SignalP"/>
    </source>
</evidence>
<keyword evidence="1" id="KW-0732">Signal</keyword>
<name>A0ABT4LW96_9PROT</name>
<dbReference type="RefSeq" id="WP_269402700.1">
    <property type="nucleotide sequence ID" value="NZ_JAPWGW010000003.1"/>
</dbReference>
<organism evidence="2 3">
    <name type="scientific">Henriciella marina</name>
    <dbReference type="NCBI Taxonomy" id="453851"/>
    <lineage>
        <taxon>Bacteria</taxon>
        <taxon>Pseudomonadati</taxon>
        <taxon>Pseudomonadota</taxon>
        <taxon>Alphaproteobacteria</taxon>
        <taxon>Hyphomonadales</taxon>
        <taxon>Hyphomonadaceae</taxon>
        <taxon>Henriciella</taxon>
    </lineage>
</organism>
<gene>
    <name evidence="2" type="ORF">O4G74_11225</name>
</gene>
<comment type="caution">
    <text evidence="2">The sequence shown here is derived from an EMBL/GenBank/DDBJ whole genome shotgun (WGS) entry which is preliminary data.</text>
</comment>
<evidence type="ECO:0000313" key="3">
    <source>
        <dbReference type="Proteomes" id="UP001083770"/>
    </source>
</evidence>
<dbReference type="InterPro" id="IPR021440">
    <property type="entry name" value="DUF3089"/>
</dbReference>
<reference evidence="2" key="1">
    <citation type="submission" date="2022-12" db="EMBL/GenBank/DDBJ databases">
        <title>Bacterial isolates from different developmental stages of Nematostella vectensis.</title>
        <authorList>
            <person name="Fraune S."/>
        </authorList>
    </citation>
    <scope>NUCLEOTIDE SEQUENCE</scope>
    <source>
        <strain evidence="2">G21632-S1</strain>
    </source>
</reference>
<keyword evidence="3" id="KW-1185">Reference proteome</keyword>
<proteinExistence type="predicted"/>
<dbReference type="EMBL" id="JAPWGW010000003">
    <property type="protein sequence ID" value="MCZ4298631.1"/>
    <property type="molecule type" value="Genomic_DNA"/>
</dbReference>
<feature type="chain" id="PRO_5047097941" evidence="1">
    <location>
        <begin position="22"/>
        <end position="408"/>
    </location>
</feature>
<protein>
    <submittedName>
        <fullName evidence="2">DUF3089 domain-containing protein</fullName>
    </submittedName>
</protein>
<accession>A0ABT4LW96</accession>
<sequence>MRMQTSVVALFGLALAACGGAEESVSPKQTDGVETEVSENEGDAATAAAVAGEADYADMANWLCHPGKEDDACSANLDHTVVNADGTLEEMSFERADAPPVDCFYVYPTISFDSTPNSDLNAGPEEERVAALQLGAFGETCRLFAPVYRQITLTHLQSLMGGAEFSADPELGFNDVVDAWNTYLETENNGRGVVLIGHSQGARMVERLMRETISGSDSEDLIISAMPIGYTMYADAETGNVGAFPICKTGDQTGCVIGYVSFRSDFPPPADSRFGDTSADGQRAICVNPAELSGDEGVLDARLARTGFFGIENASFVEGQRIATPYASLPGMLSAECVETDGHTYLAVEVTGDPTDPRADDILGDVVVGPDVLRDWGLHLIDINVAMGNLVSIVETQAAAWATTSTEE</sequence>